<reference evidence="2 3" key="1">
    <citation type="submission" date="2017-06" db="EMBL/GenBank/DDBJ databases">
        <title>Ant-infecting Ophiocordyceps genomes reveal a high diversity of potential behavioral manipulation genes and a possible major role for enterotoxins.</title>
        <authorList>
            <person name="De Bekker C."/>
            <person name="Evans H.C."/>
            <person name="Brachmann A."/>
            <person name="Hughes D.P."/>
        </authorList>
    </citation>
    <scope>NUCLEOTIDE SEQUENCE [LARGE SCALE GENOMIC DNA]</scope>
    <source>
        <strain evidence="2 3">Map16</strain>
    </source>
</reference>
<organism evidence="2 3">
    <name type="scientific">Ophiocordyceps camponoti-rufipedis</name>
    <dbReference type="NCBI Taxonomy" id="2004952"/>
    <lineage>
        <taxon>Eukaryota</taxon>
        <taxon>Fungi</taxon>
        <taxon>Dikarya</taxon>
        <taxon>Ascomycota</taxon>
        <taxon>Pezizomycotina</taxon>
        <taxon>Sordariomycetes</taxon>
        <taxon>Hypocreomycetidae</taxon>
        <taxon>Hypocreales</taxon>
        <taxon>Ophiocordycipitaceae</taxon>
        <taxon>Ophiocordyceps</taxon>
    </lineage>
</organism>
<name>A0A2C5YD95_9HYPO</name>
<accession>A0A2C5YD95</accession>
<sequence>MKTKIVISAVLSTMATAARLPAETRAAPADFDSKTVESASAMYCEDYTHRKVRRRGLRFYAEWEGSRGPVVRVRVEDEAGGCADDETMGMGLGEEVDENWGLGDWRDDFERFWEDDGFR</sequence>
<keyword evidence="1" id="KW-0732">Signal</keyword>
<protein>
    <submittedName>
        <fullName evidence="2">Uncharacterized protein</fullName>
    </submittedName>
</protein>
<dbReference type="EMBL" id="NJES01000182">
    <property type="protein sequence ID" value="PHH76048.1"/>
    <property type="molecule type" value="Genomic_DNA"/>
</dbReference>
<feature type="chain" id="PRO_5012835502" evidence="1">
    <location>
        <begin position="18"/>
        <end position="119"/>
    </location>
</feature>
<dbReference type="Proteomes" id="UP000226431">
    <property type="component" value="Unassembled WGS sequence"/>
</dbReference>
<dbReference type="AlphaFoldDB" id="A0A2C5YD95"/>
<evidence type="ECO:0000313" key="2">
    <source>
        <dbReference type="EMBL" id="PHH76048.1"/>
    </source>
</evidence>
<evidence type="ECO:0000313" key="3">
    <source>
        <dbReference type="Proteomes" id="UP000226431"/>
    </source>
</evidence>
<evidence type="ECO:0000256" key="1">
    <source>
        <dbReference type="SAM" id="SignalP"/>
    </source>
</evidence>
<keyword evidence="3" id="KW-1185">Reference proteome</keyword>
<proteinExistence type="predicted"/>
<comment type="caution">
    <text evidence="2">The sequence shown here is derived from an EMBL/GenBank/DDBJ whole genome shotgun (WGS) entry which is preliminary data.</text>
</comment>
<gene>
    <name evidence="2" type="ORF">CDD80_1857</name>
</gene>
<feature type="signal peptide" evidence="1">
    <location>
        <begin position="1"/>
        <end position="17"/>
    </location>
</feature>